<feature type="non-terminal residue" evidence="7">
    <location>
        <position position="1"/>
    </location>
</feature>
<organism evidence="7">
    <name type="scientific">Notodromas monacha</name>
    <dbReference type="NCBI Taxonomy" id="399045"/>
    <lineage>
        <taxon>Eukaryota</taxon>
        <taxon>Metazoa</taxon>
        <taxon>Ecdysozoa</taxon>
        <taxon>Arthropoda</taxon>
        <taxon>Crustacea</taxon>
        <taxon>Oligostraca</taxon>
        <taxon>Ostracoda</taxon>
        <taxon>Podocopa</taxon>
        <taxon>Podocopida</taxon>
        <taxon>Cypridocopina</taxon>
        <taxon>Cypridoidea</taxon>
        <taxon>Cyprididae</taxon>
        <taxon>Notodromas</taxon>
    </lineage>
</organism>
<evidence type="ECO:0000313" key="7">
    <source>
        <dbReference type="EMBL" id="CAD7282886.1"/>
    </source>
</evidence>
<feature type="region of interest" description="Disordered" evidence="5">
    <location>
        <begin position="104"/>
        <end position="136"/>
    </location>
</feature>
<dbReference type="GO" id="GO:0004722">
    <property type="term" value="F:protein serine/threonine phosphatase activity"/>
    <property type="evidence" value="ECO:0007669"/>
    <property type="project" value="UniProtKB-EC"/>
</dbReference>
<feature type="compositionally biased region" description="Basic residues" evidence="5">
    <location>
        <begin position="120"/>
        <end position="130"/>
    </location>
</feature>
<dbReference type="GO" id="GO:0005737">
    <property type="term" value="C:cytoplasm"/>
    <property type="evidence" value="ECO:0007669"/>
    <property type="project" value="UniProtKB-SubCell"/>
</dbReference>
<dbReference type="Gene3D" id="3.90.190.10">
    <property type="entry name" value="Protein tyrosine phosphatase superfamily"/>
    <property type="match status" value="1"/>
</dbReference>
<dbReference type="SUPFAM" id="SSF109715">
    <property type="entry name" value="DEK C-terminal domain"/>
    <property type="match status" value="1"/>
</dbReference>
<dbReference type="Pfam" id="PF23040">
    <property type="entry name" value="PH_SSH1-like_1st"/>
    <property type="match status" value="1"/>
</dbReference>
<evidence type="ECO:0000259" key="6">
    <source>
        <dbReference type="PROSITE" id="PS51998"/>
    </source>
</evidence>
<evidence type="ECO:0000256" key="2">
    <source>
        <dbReference type="ARBA" id="ARBA00013081"/>
    </source>
</evidence>
<reference evidence="7" key="1">
    <citation type="submission" date="2020-11" db="EMBL/GenBank/DDBJ databases">
        <authorList>
            <person name="Tran Van P."/>
        </authorList>
    </citation>
    <scope>NUCLEOTIDE SEQUENCE</scope>
</reference>
<accession>A0A7R9BZM3</accession>
<dbReference type="EMBL" id="CAJPEX010004461">
    <property type="protein sequence ID" value="CAG0923038.1"/>
    <property type="molecule type" value="Genomic_DNA"/>
</dbReference>
<sequence length="499" mass="56221">MSSRNGPDFSQKSEIRLIFSKFSDTSVEMWDIIKDSFESENELTLPERCVSDRFWPDFFTKCSRFAPMGMDGQLSPLNGVVRDLPRKPLKECLFTVKDSGLVLPHDTARKTKQSGNGSRSKVRSAKRNRRSGAWEDATAAAAWTEQQLPTAAAAVSTSAPTSPSMVILRVTPPGSPLSTRVATLNDGNPSSDIHQHLQSMLHLLRSEDTLKMAVKLESAHEGRTRYLAVVAYGEESILLGMDCRILETTSIGLCLRLLADTAITLDGDGGFRVSTAGRNHIFKPVSVQAMWSALQTLHKSCGAARQRNFFFGGGSHEWAKSYESAPVRSDRSCINEWNAMDDLESRRPPSPDSLLSRLRPGVAQRQETEGMIRAKLKEIMMSVDLDQVTSKSIRIRLEREMNFDLADYKSFIDQEMITILGQMDQATEIFSHLYLGSEWNASNLEELQRNGITHILNVTREIDNFFPGIFEYYNVRVYDDEATQLLKYWDDTYKYITRA</sequence>
<evidence type="ECO:0000256" key="1">
    <source>
        <dbReference type="ARBA" id="ARBA00004496"/>
    </source>
</evidence>
<dbReference type="GO" id="GO:0003779">
    <property type="term" value="F:actin binding"/>
    <property type="evidence" value="ECO:0007669"/>
    <property type="project" value="InterPro"/>
</dbReference>
<dbReference type="PROSITE" id="PS51998">
    <property type="entry name" value="DEK_C"/>
    <property type="match status" value="1"/>
</dbReference>
<dbReference type="Gene3D" id="1.10.10.60">
    <property type="entry name" value="Homeodomain-like"/>
    <property type="match status" value="1"/>
</dbReference>
<protein>
    <recommendedName>
        <fullName evidence="2">protein-serine/threonine phosphatase</fullName>
        <ecNumber evidence="2">3.1.3.16</ecNumber>
    </recommendedName>
</protein>
<dbReference type="InterPro" id="IPR043587">
    <property type="entry name" value="Phosphatase_SSH-like"/>
</dbReference>
<dbReference type="PANTHER" id="PTHR45864:SF2">
    <property type="entry name" value="PROTEIN PHOSPHATASE SLINGSHOT"/>
    <property type="match status" value="1"/>
</dbReference>
<dbReference type="OrthoDB" id="5779068at2759"/>
<gene>
    <name evidence="7" type="ORF">NMOB1V02_LOCUS10504</name>
</gene>
<dbReference type="EMBL" id="OA886498">
    <property type="protein sequence ID" value="CAD7282886.1"/>
    <property type="molecule type" value="Genomic_DNA"/>
</dbReference>
<dbReference type="InterPro" id="IPR014876">
    <property type="entry name" value="DEK_C"/>
</dbReference>
<dbReference type="InterPro" id="IPR043588">
    <property type="entry name" value="SSH-N"/>
</dbReference>
<keyword evidence="8" id="KW-1185">Reference proteome</keyword>
<comment type="subcellular location">
    <subcellularLocation>
        <location evidence="1">Cytoplasm</location>
    </subcellularLocation>
</comment>
<name>A0A7R9BZM3_9CRUS</name>
<evidence type="ECO:0000313" key="8">
    <source>
        <dbReference type="Proteomes" id="UP000678499"/>
    </source>
</evidence>
<evidence type="ECO:0000256" key="5">
    <source>
        <dbReference type="SAM" id="MobiDB-lite"/>
    </source>
</evidence>
<dbReference type="AlphaFoldDB" id="A0A7R9BZM3"/>
<keyword evidence="3" id="KW-0963">Cytoplasm</keyword>
<evidence type="ECO:0000256" key="4">
    <source>
        <dbReference type="ARBA" id="ARBA00048336"/>
    </source>
</evidence>
<dbReference type="Pfam" id="PF08766">
    <property type="entry name" value="DEK_C"/>
    <property type="match status" value="1"/>
</dbReference>
<comment type="catalytic activity">
    <reaction evidence="4">
        <text>O-phospho-L-threonyl-[protein] + H2O = L-threonyl-[protein] + phosphate</text>
        <dbReference type="Rhea" id="RHEA:47004"/>
        <dbReference type="Rhea" id="RHEA-COMP:11060"/>
        <dbReference type="Rhea" id="RHEA-COMP:11605"/>
        <dbReference type="ChEBI" id="CHEBI:15377"/>
        <dbReference type="ChEBI" id="CHEBI:30013"/>
        <dbReference type="ChEBI" id="CHEBI:43474"/>
        <dbReference type="ChEBI" id="CHEBI:61977"/>
        <dbReference type="EC" id="3.1.3.16"/>
    </reaction>
</comment>
<dbReference type="EC" id="3.1.3.16" evidence="2"/>
<dbReference type="Proteomes" id="UP000678499">
    <property type="component" value="Unassembled WGS sequence"/>
</dbReference>
<dbReference type="GO" id="GO:0030837">
    <property type="term" value="P:negative regulation of actin filament polymerization"/>
    <property type="evidence" value="ECO:0007669"/>
    <property type="project" value="InterPro"/>
</dbReference>
<dbReference type="SUPFAM" id="SSF52799">
    <property type="entry name" value="(Phosphotyrosine protein) phosphatases II"/>
    <property type="match status" value="1"/>
</dbReference>
<dbReference type="InterPro" id="IPR029021">
    <property type="entry name" value="Prot-tyrosine_phosphatase-like"/>
</dbReference>
<proteinExistence type="predicted"/>
<feature type="domain" description="DEK-C" evidence="6">
    <location>
        <begin position="366"/>
        <end position="421"/>
    </location>
</feature>
<dbReference type="PANTHER" id="PTHR45864">
    <property type="entry name" value="SLINGSHOT PROTEIN PHOSPHATASE HOMOLOG"/>
    <property type="match status" value="1"/>
</dbReference>
<evidence type="ECO:0000256" key="3">
    <source>
        <dbReference type="ARBA" id="ARBA00022490"/>
    </source>
</evidence>